<evidence type="ECO:0000256" key="5">
    <source>
        <dbReference type="ARBA" id="ARBA00023125"/>
    </source>
</evidence>
<dbReference type="InterPro" id="IPR046347">
    <property type="entry name" value="bZIP_sf"/>
</dbReference>
<gene>
    <name evidence="12" type="ORF">DNTS_021300</name>
</gene>
<dbReference type="GO" id="GO:0000981">
    <property type="term" value="F:DNA-binding transcription factor activity, RNA polymerase II-specific"/>
    <property type="evidence" value="ECO:0007669"/>
    <property type="project" value="TreeGrafter"/>
</dbReference>
<dbReference type="FunFam" id="1.20.5.170:FF:000016">
    <property type="entry name" value="MAF bZIP transcription factor"/>
    <property type="match status" value="1"/>
</dbReference>
<dbReference type="Proteomes" id="UP000316079">
    <property type="component" value="Unassembled WGS sequence"/>
</dbReference>
<organism evidence="12 13">
    <name type="scientific">Danionella cerebrum</name>
    <dbReference type="NCBI Taxonomy" id="2873325"/>
    <lineage>
        <taxon>Eukaryota</taxon>
        <taxon>Metazoa</taxon>
        <taxon>Chordata</taxon>
        <taxon>Craniata</taxon>
        <taxon>Vertebrata</taxon>
        <taxon>Euteleostomi</taxon>
        <taxon>Actinopterygii</taxon>
        <taxon>Neopterygii</taxon>
        <taxon>Teleostei</taxon>
        <taxon>Ostariophysi</taxon>
        <taxon>Cypriniformes</taxon>
        <taxon>Danionidae</taxon>
        <taxon>Danioninae</taxon>
        <taxon>Danionella</taxon>
    </lineage>
</organism>
<sequence>MNLEIHLHPSLLLLLIGRRVIHHGAVLETGARGLLSGALIGALCLPANKCRISRSLLKAGGLFTRDRRRVTDSALRRSGPALSLTSNLLLTGDFPLISSHAASLFFSINTREKERERITARTRARVSSTGRCKARAPRRLLVYLARRCALLADGAGKTEPACTFPLLLFLLLNAARLALGHTVEYLKDRDGSPSVVLALASLRFQVQRWRETLTFFQTQRLRLSCPERAACVASGQPAKTVHAHRTQQKVNNHGTMSADLAIGPELPTSPLALEYVNDFDLMKFEVKKEAMALHERSNIRPCNRLQAQGSVSSTPISTPCSSVPSSPSFSPTEQKNHMEELYWMPSGAYPQQVDPQTLSLTPEDAVEALIGATAHGHPQQLQAGAYEGYRSAHNHHGHAQQQQQQHPHQYGALPHHPEDLAAAHPGHHHPHHPHHAHHHHHHNQEPDSPPPDSPGQHLHHHHRHLHHHAHPSHQGAHPGLNVEDRFSDDQLVTMSVRELNRHLRGFTKDEVIRLKQKRRTLKNRGYAQSCRFKRVQQKHLLENEKTQLINQVEQLKMEITRLARERDAYKLKCEKLSGGGGGGFREAGSTSDTPSSPEFFM</sequence>
<dbReference type="GO" id="GO:0005634">
    <property type="term" value="C:nucleus"/>
    <property type="evidence" value="ECO:0007669"/>
    <property type="project" value="TreeGrafter"/>
</dbReference>
<protein>
    <recommendedName>
        <fullName evidence="2">Transcription factor MafB</fullName>
    </recommendedName>
</protein>
<feature type="compositionally biased region" description="Low complexity" evidence="10">
    <location>
        <begin position="310"/>
        <end position="332"/>
    </location>
</feature>
<keyword evidence="8" id="KW-0539">Nucleus</keyword>
<dbReference type="Pfam" id="PF08383">
    <property type="entry name" value="Maf_N"/>
    <property type="match status" value="1"/>
</dbReference>
<feature type="region of interest" description="Disordered" evidence="10">
    <location>
        <begin position="579"/>
        <end position="601"/>
    </location>
</feature>
<dbReference type="InterPro" id="IPR024874">
    <property type="entry name" value="Transcription_factor_Maf_fam"/>
</dbReference>
<feature type="compositionally biased region" description="Polar residues" evidence="10">
    <location>
        <begin position="588"/>
        <end position="601"/>
    </location>
</feature>
<keyword evidence="5" id="KW-0238">DNA-binding</keyword>
<evidence type="ECO:0000256" key="4">
    <source>
        <dbReference type="ARBA" id="ARBA00023015"/>
    </source>
</evidence>
<dbReference type="InterPro" id="IPR013592">
    <property type="entry name" value="Maf_TF_N"/>
</dbReference>
<feature type="compositionally biased region" description="Low complexity" evidence="10">
    <location>
        <begin position="399"/>
        <end position="409"/>
    </location>
</feature>
<dbReference type="Gene3D" id="1.20.5.170">
    <property type="match status" value="1"/>
</dbReference>
<keyword evidence="13" id="KW-1185">Reference proteome</keyword>
<feature type="compositionally biased region" description="Basic residues" evidence="10">
    <location>
        <begin position="457"/>
        <end position="471"/>
    </location>
</feature>
<dbReference type="SMART" id="SM00338">
    <property type="entry name" value="BRLZ"/>
    <property type="match status" value="1"/>
</dbReference>
<evidence type="ECO:0000313" key="13">
    <source>
        <dbReference type="Proteomes" id="UP000316079"/>
    </source>
</evidence>
<dbReference type="InterPro" id="IPR008917">
    <property type="entry name" value="TF_DNA-bd_sf"/>
</dbReference>
<dbReference type="STRING" id="623744.A0A553MMC2"/>
<dbReference type="PANTHER" id="PTHR10129:SF10">
    <property type="entry name" value="TRANSCRIPTION FACTOR MAFB"/>
    <property type="match status" value="1"/>
</dbReference>
<evidence type="ECO:0000256" key="10">
    <source>
        <dbReference type="SAM" id="MobiDB-lite"/>
    </source>
</evidence>
<evidence type="ECO:0000256" key="1">
    <source>
        <dbReference type="ARBA" id="ARBA00008500"/>
    </source>
</evidence>
<keyword evidence="9" id="KW-0175">Coiled coil</keyword>
<evidence type="ECO:0000259" key="11">
    <source>
        <dbReference type="PROSITE" id="PS50217"/>
    </source>
</evidence>
<evidence type="ECO:0000256" key="9">
    <source>
        <dbReference type="SAM" id="Coils"/>
    </source>
</evidence>
<proteinExistence type="inferred from homology"/>
<evidence type="ECO:0000256" key="3">
    <source>
        <dbReference type="ARBA" id="ARBA00022491"/>
    </source>
</evidence>
<dbReference type="CDD" id="cd14718">
    <property type="entry name" value="bZIP_Maf_large"/>
    <property type="match status" value="1"/>
</dbReference>
<comment type="similarity">
    <text evidence="1">Belongs to the bZIP family. Maf subfamily.</text>
</comment>
<keyword evidence="7" id="KW-0804">Transcription</keyword>
<dbReference type="Pfam" id="PF03131">
    <property type="entry name" value="bZIP_Maf"/>
    <property type="match status" value="1"/>
</dbReference>
<dbReference type="PANTHER" id="PTHR10129">
    <property type="entry name" value="TRANSCRIPTION FACTOR MAF"/>
    <property type="match status" value="1"/>
</dbReference>
<name>A0A553MMC2_9TELE</name>
<keyword evidence="6" id="KW-0010">Activator</keyword>
<feature type="coiled-coil region" evidence="9">
    <location>
        <begin position="538"/>
        <end position="572"/>
    </location>
</feature>
<dbReference type="AlphaFoldDB" id="A0A553MMC2"/>
<feature type="compositionally biased region" description="Basic residues" evidence="10">
    <location>
        <begin position="425"/>
        <end position="442"/>
    </location>
</feature>
<dbReference type="OrthoDB" id="5974330at2759"/>
<evidence type="ECO:0000313" key="12">
    <source>
        <dbReference type="EMBL" id="TRY54323.1"/>
    </source>
</evidence>
<accession>A0A553MMC2</accession>
<dbReference type="EMBL" id="SRMA01027351">
    <property type="protein sequence ID" value="TRY54323.1"/>
    <property type="molecule type" value="Genomic_DNA"/>
</dbReference>
<reference evidence="12 13" key="1">
    <citation type="journal article" date="2019" name="Sci. Data">
        <title>Hybrid genome assembly and annotation of Danionella translucida.</title>
        <authorList>
            <person name="Kadobianskyi M."/>
            <person name="Schulze L."/>
            <person name="Schuelke M."/>
            <person name="Judkewitz B."/>
        </authorList>
    </citation>
    <scope>NUCLEOTIDE SEQUENCE [LARGE SCALE GENOMIC DNA]</scope>
    <source>
        <strain evidence="12 13">Bolton</strain>
    </source>
</reference>
<keyword evidence="3" id="KW-0678">Repressor</keyword>
<dbReference type="PROSITE" id="PS50217">
    <property type="entry name" value="BZIP"/>
    <property type="match status" value="1"/>
</dbReference>
<dbReference type="GO" id="GO:0000978">
    <property type="term" value="F:RNA polymerase II cis-regulatory region sequence-specific DNA binding"/>
    <property type="evidence" value="ECO:0007669"/>
    <property type="project" value="TreeGrafter"/>
</dbReference>
<dbReference type="SUPFAM" id="SSF47454">
    <property type="entry name" value="A DNA-binding domain in eukaryotic transcription factors"/>
    <property type="match status" value="1"/>
</dbReference>
<evidence type="ECO:0000256" key="2">
    <source>
        <dbReference type="ARBA" id="ARBA00016894"/>
    </source>
</evidence>
<evidence type="ECO:0000256" key="7">
    <source>
        <dbReference type="ARBA" id="ARBA00023163"/>
    </source>
</evidence>
<evidence type="ECO:0000256" key="8">
    <source>
        <dbReference type="ARBA" id="ARBA00023242"/>
    </source>
</evidence>
<comment type="caution">
    <text evidence="12">The sequence shown here is derived from an EMBL/GenBank/DDBJ whole genome shotgun (WGS) entry which is preliminary data.</text>
</comment>
<feature type="region of interest" description="Disordered" evidence="10">
    <location>
        <begin position="391"/>
        <end position="482"/>
    </location>
</feature>
<dbReference type="InterPro" id="IPR004826">
    <property type="entry name" value="bZIP_Maf"/>
</dbReference>
<feature type="domain" description="BZIP" evidence="11">
    <location>
        <begin position="513"/>
        <end position="576"/>
    </location>
</feature>
<feature type="region of interest" description="Disordered" evidence="10">
    <location>
        <begin position="310"/>
        <end position="333"/>
    </location>
</feature>
<keyword evidence="4" id="KW-0805">Transcription regulation</keyword>
<dbReference type="InterPro" id="IPR004827">
    <property type="entry name" value="bZIP"/>
</dbReference>
<evidence type="ECO:0000256" key="6">
    <source>
        <dbReference type="ARBA" id="ARBA00023159"/>
    </source>
</evidence>
<dbReference type="SUPFAM" id="SSF57959">
    <property type="entry name" value="Leucine zipper domain"/>
    <property type="match status" value="1"/>
</dbReference>